<proteinExistence type="predicted"/>
<reference evidence="1" key="1">
    <citation type="submission" date="2022-08" db="EMBL/GenBank/DDBJ databases">
        <authorList>
            <person name="Gutierrez-Valencia J."/>
        </authorList>
    </citation>
    <scope>NUCLEOTIDE SEQUENCE</scope>
</reference>
<feature type="non-terminal residue" evidence="1">
    <location>
        <position position="1"/>
    </location>
</feature>
<accession>A0AAV0LXI2</accession>
<dbReference type="EMBL" id="CAMGYJ010000006">
    <property type="protein sequence ID" value="CAI0438811.1"/>
    <property type="molecule type" value="Genomic_DNA"/>
</dbReference>
<dbReference type="AlphaFoldDB" id="A0AAV0LXI2"/>
<comment type="caution">
    <text evidence="1">The sequence shown here is derived from an EMBL/GenBank/DDBJ whole genome shotgun (WGS) entry which is preliminary data.</text>
</comment>
<keyword evidence="2" id="KW-1185">Reference proteome</keyword>
<protein>
    <submittedName>
        <fullName evidence="1">Uncharacterized protein</fullName>
    </submittedName>
</protein>
<name>A0AAV0LXI2_9ROSI</name>
<evidence type="ECO:0000313" key="2">
    <source>
        <dbReference type="Proteomes" id="UP001154282"/>
    </source>
</evidence>
<sequence>INFNLKTEVGVAISQEVSTTAGRAQIVVRDRIWWPGHQKQDKSAEEKLTAEKSINSLAVIPWVAPQTLMNSDGQATAWSEAMEAEDTVPPGFEPRSLDSKSRVLTTTPWNRLLMPSLVLPFAKNNQIKSRTEDEIPKEEGENPSPKILGMCLSLLDQLHRENSQQV</sequence>
<evidence type="ECO:0000313" key="1">
    <source>
        <dbReference type="EMBL" id="CAI0438811.1"/>
    </source>
</evidence>
<organism evidence="1 2">
    <name type="scientific">Linum tenue</name>
    <dbReference type="NCBI Taxonomy" id="586396"/>
    <lineage>
        <taxon>Eukaryota</taxon>
        <taxon>Viridiplantae</taxon>
        <taxon>Streptophyta</taxon>
        <taxon>Embryophyta</taxon>
        <taxon>Tracheophyta</taxon>
        <taxon>Spermatophyta</taxon>
        <taxon>Magnoliopsida</taxon>
        <taxon>eudicotyledons</taxon>
        <taxon>Gunneridae</taxon>
        <taxon>Pentapetalae</taxon>
        <taxon>rosids</taxon>
        <taxon>fabids</taxon>
        <taxon>Malpighiales</taxon>
        <taxon>Linaceae</taxon>
        <taxon>Linum</taxon>
    </lineage>
</organism>
<dbReference type="Proteomes" id="UP001154282">
    <property type="component" value="Unassembled WGS sequence"/>
</dbReference>
<gene>
    <name evidence="1" type="ORF">LITE_LOCUS25930</name>
</gene>